<evidence type="ECO:0000313" key="8">
    <source>
        <dbReference type="EMBL" id="OCK78132.1"/>
    </source>
</evidence>
<dbReference type="InterPro" id="IPR050121">
    <property type="entry name" value="Cytochrome_P450_monoxygenase"/>
</dbReference>
<evidence type="ECO:0000256" key="3">
    <source>
        <dbReference type="ARBA" id="ARBA00022723"/>
    </source>
</evidence>
<dbReference type="SUPFAM" id="SSF48264">
    <property type="entry name" value="Cytochrome P450"/>
    <property type="match status" value="1"/>
</dbReference>
<name>A0A8E2E6A6_9PEZI</name>
<comment type="similarity">
    <text evidence="2 6">Belongs to the cytochrome P450 family.</text>
</comment>
<organism evidence="8 9">
    <name type="scientific">Lepidopterella palustris CBS 459.81</name>
    <dbReference type="NCBI Taxonomy" id="1314670"/>
    <lineage>
        <taxon>Eukaryota</taxon>
        <taxon>Fungi</taxon>
        <taxon>Dikarya</taxon>
        <taxon>Ascomycota</taxon>
        <taxon>Pezizomycotina</taxon>
        <taxon>Dothideomycetes</taxon>
        <taxon>Pleosporomycetidae</taxon>
        <taxon>Mytilinidiales</taxon>
        <taxon>Argynnaceae</taxon>
        <taxon>Lepidopterella</taxon>
    </lineage>
</organism>
<dbReference type="Gene3D" id="1.10.630.10">
    <property type="entry name" value="Cytochrome P450"/>
    <property type="match status" value="1"/>
</dbReference>
<keyword evidence="5 6" id="KW-0349">Heme</keyword>
<feature type="chain" id="PRO_5034840277" evidence="7">
    <location>
        <begin position="24"/>
        <end position="514"/>
    </location>
</feature>
<dbReference type="GO" id="GO:0004497">
    <property type="term" value="F:monooxygenase activity"/>
    <property type="evidence" value="ECO:0007669"/>
    <property type="project" value="UniProtKB-KW"/>
</dbReference>
<dbReference type="InterPro" id="IPR036396">
    <property type="entry name" value="Cyt_P450_sf"/>
</dbReference>
<dbReference type="OrthoDB" id="1470350at2759"/>
<dbReference type="PRINTS" id="PR00385">
    <property type="entry name" value="P450"/>
</dbReference>
<evidence type="ECO:0000256" key="1">
    <source>
        <dbReference type="ARBA" id="ARBA00001971"/>
    </source>
</evidence>
<dbReference type="GO" id="GO:0016705">
    <property type="term" value="F:oxidoreductase activity, acting on paired donors, with incorporation or reduction of molecular oxygen"/>
    <property type="evidence" value="ECO:0007669"/>
    <property type="project" value="InterPro"/>
</dbReference>
<keyword evidence="3 5" id="KW-0479">Metal-binding</keyword>
<proteinExistence type="inferred from homology"/>
<dbReference type="Pfam" id="PF00067">
    <property type="entry name" value="p450"/>
    <property type="match status" value="1"/>
</dbReference>
<keyword evidence="6" id="KW-0560">Oxidoreductase</keyword>
<dbReference type="PANTHER" id="PTHR24305">
    <property type="entry name" value="CYTOCHROME P450"/>
    <property type="match status" value="1"/>
</dbReference>
<dbReference type="GO" id="GO:0020037">
    <property type="term" value="F:heme binding"/>
    <property type="evidence" value="ECO:0007669"/>
    <property type="project" value="InterPro"/>
</dbReference>
<dbReference type="Proteomes" id="UP000250266">
    <property type="component" value="Unassembled WGS sequence"/>
</dbReference>
<dbReference type="PANTHER" id="PTHR24305:SF164">
    <property type="entry name" value="P450, PUTATIVE (EUROFUNG)-RELATED"/>
    <property type="match status" value="1"/>
</dbReference>
<evidence type="ECO:0000256" key="7">
    <source>
        <dbReference type="SAM" id="SignalP"/>
    </source>
</evidence>
<keyword evidence="9" id="KW-1185">Reference proteome</keyword>
<dbReference type="CDD" id="cd11059">
    <property type="entry name" value="CYP_fungal"/>
    <property type="match status" value="1"/>
</dbReference>
<protein>
    <submittedName>
        <fullName evidence="8">Putative P450 monooxygenase</fullName>
    </submittedName>
</protein>
<keyword evidence="6 8" id="KW-0503">Monooxygenase</keyword>
<keyword evidence="4 5" id="KW-0408">Iron</keyword>
<dbReference type="InterPro" id="IPR017972">
    <property type="entry name" value="Cyt_P450_CS"/>
</dbReference>
<dbReference type="EMBL" id="KV745079">
    <property type="protein sequence ID" value="OCK78132.1"/>
    <property type="molecule type" value="Genomic_DNA"/>
</dbReference>
<evidence type="ECO:0000256" key="2">
    <source>
        <dbReference type="ARBA" id="ARBA00010617"/>
    </source>
</evidence>
<accession>A0A8E2E6A6</accession>
<dbReference type="PRINTS" id="PR00465">
    <property type="entry name" value="EP450IV"/>
</dbReference>
<evidence type="ECO:0000256" key="4">
    <source>
        <dbReference type="ARBA" id="ARBA00023004"/>
    </source>
</evidence>
<sequence>MTLTILFVFFAIFLFLNRRGSLLDRIPGPRTFAFSRWRLALEDWKGTRTRKIYQLHQKYGPVVRIGPNEVSFNSPLALRTIYGAGSGFERTPFYRMFDVYGQQNLFTFHSVKEHAERKKLLAHAYSKSVMLNGPVAVMVEEKVKQYLDLLEREPDGISEIFSTLHYFSLDIITEFLYGRSGATSAMMGNKAHRALLNDILDPARKRLSWFAVHLPMFTKWLYTRSGAVEIVLRPFLPMQKPTTYTGIRQHALDAFHIFKSSQTKQNAERSSYQTIIERLWAHHQSQKPGGLKDMEIASECADHLLAGIDTTSDTLMFLIWALSLPQNVKFQETLNEEVSCLTELSLNSGIPNADSCAKLRYLDAIIKETLRLYAPLPASEPRSSPIPSTIDTFEIPAGACVSMSPYALHRNPDVFNDPLAFNPDRWLETSPEKLNEMKKWWWAFSSGGRMCIGIHLAMVEMTILAAAVYKKYRTSIAPSFVNATPGITSRFEVFYDEMFPNMAEHVCYIEFRKR</sequence>
<feature type="signal peptide" evidence="7">
    <location>
        <begin position="1"/>
        <end position="23"/>
    </location>
</feature>
<gene>
    <name evidence="8" type="ORF">K432DRAFT_100444</name>
</gene>
<comment type="cofactor">
    <cofactor evidence="1 5">
        <name>heme</name>
        <dbReference type="ChEBI" id="CHEBI:30413"/>
    </cofactor>
</comment>
<evidence type="ECO:0000256" key="6">
    <source>
        <dbReference type="RuleBase" id="RU000461"/>
    </source>
</evidence>
<evidence type="ECO:0000256" key="5">
    <source>
        <dbReference type="PIRSR" id="PIRSR602403-1"/>
    </source>
</evidence>
<evidence type="ECO:0000313" key="9">
    <source>
        <dbReference type="Proteomes" id="UP000250266"/>
    </source>
</evidence>
<dbReference type="InterPro" id="IPR001128">
    <property type="entry name" value="Cyt_P450"/>
</dbReference>
<dbReference type="GO" id="GO:0005506">
    <property type="term" value="F:iron ion binding"/>
    <property type="evidence" value="ECO:0007669"/>
    <property type="project" value="InterPro"/>
</dbReference>
<feature type="binding site" description="axial binding residue" evidence="5">
    <location>
        <position position="451"/>
    </location>
    <ligand>
        <name>heme</name>
        <dbReference type="ChEBI" id="CHEBI:30413"/>
    </ligand>
    <ligandPart>
        <name>Fe</name>
        <dbReference type="ChEBI" id="CHEBI:18248"/>
    </ligandPart>
</feature>
<dbReference type="AlphaFoldDB" id="A0A8E2E6A6"/>
<dbReference type="InterPro" id="IPR002403">
    <property type="entry name" value="Cyt_P450_E_grp-IV"/>
</dbReference>
<reference evidence="8 9" key="1">
    <citation type="journal article" date="2016" name="Nat. Commun.">
        <title>Ectomycorrhizal ecology is imprinted in the genome of the dominant symbiotic fungus Cenococcum geophilum.</title>
        <authorList>
            <consortium name="DOE Joint Genome Institute"/>
            <person name="Peter M."/>
            <person name="Kohler A."/>
            <person name="Ohm R.A."/>
            <person name="Kuo A."/>
            <person name="Krutzmann J."/>
            <person name="Morin E."/>
            <person name="Arend M."/>
            <person name="Barry K.W."/>
            <person name="Binder M."/>
            <person name="Choi C."/>
            <person name="Clum A."/>
            <person name="Copeland A."/>
            <person name="Grisel N."/>
            <person name="Haridas S."/>
            <person name="Kipfer T."/>
            <person name="LaButti K."/>
            <person name="Lindquist E."/>
            <person name="Lipzen A."/>
            <person name="Maire R."/>
            <person name="Meier B."/>
            <person name="Mihaltcheva S."/>
            <person name="Molinier V."/>
            <person name="Murat C."/>
            <person name="Poggeler S."/>
            <person name="Quandt C.A."/>
            <person name="Sperisen C."/>
            <person name="Tritt A."/>
            <person name="Tisserant E."/>
            <person name="Crous P.W."/>
            <person name="Henrissat B."/>
            <person name="Nehls U."/>
            <person name="Egli S."/>
            <person name="Spatafora J.W."/>
            <person name="Grigoriev I.V."/>
            <person name="Martin F.M."/>
        </authorList>
    </citation>
    <scope>NUCLEOTIDE SEQUENCE [LARGE SCALE GENOMIC DNA]</scope>
    <source>
        <strain evidence="8 9">CBS 459.81</strain>
    </source>
</reference>
<keyword evidence="7" id="KW-0732">Signal</keyword>
<dbReference type="PROSITE" id="PS00086">
    <property type="entry name" value="CYTOCHROME_P450"/>
    <property type="match status" value="1"/>
</dbReference>